<gene>
    <name evidence="2" type="ORF">SEMRO_136_G064040.1</name>
</gene>
<evidence type="ECO:0000313" key="2">
    <source>
        <dbReference type="EMBL" id="CAB9502424.1"/>
    </source>
</evidence>
<dbReference type="OrthoDB" id="48146at2759"/>
<keyword evidence="3" id="KW-1185">Reference proteome</keyword>
<dbReference type="AlphaFoldDB" id="A0A9N8DKJ9"/>
<protein>
    <submittedName>
        <fullName evidence="2">Uncharacterized protein</fullName>
    </submittedName>
</protein>
<sequence length="645" mass="72915">MKADTLRPELKEKIVEWLISFHRLDPRYKILTFFNQVASDGADKFTEDDEEEEYGPSIPKRQLTHIEKLLSDAFNTTSILTVWRPTSNEAMKKMMDKTGVGKGLDIKGKSAKRGMLSAFVPFMQIHEQDDKQKVQKISRKAKMRIYYQSLEAREAVMDELEPLGNDYMVFDPELVIPSDMEELDQYVKTQKLYGLEVPQRLFWLGCVLNQDITRASDTDTGRPSTPGFQDANMKTLKVACADHAKGKKPSPMPVVYQYDPKPDNALKPQTLVMAYEENGSVTPVVSDFDGFLLGWRREALWFGCQLPRDQEDLMLWCVDNIEKILDSKQTTDTWTVRWLEVLKEEAEKMGNMVIPEYGFGDPKSYGIMERAAMQLIDTGAVRHGSECFNYYFPQEIDDYFLLISDTLKPVPWKYVNVEELQAILSQRVKDGFVFPLNPKWILCDPGWKELYDELMASDALYAEYTKDVWYPPFSGVREKIDLIHKKHPNGFQRQRGRASFIASQQGYSPLRQNLEDGNQLSGNAAFDLAELELQNFTSRKNALAAQIQLASLNELPGGGGDTGDSSDDDDDQETAAQSILAGGLLQQQAADSTAAQPGPRNGGMQSGHESISNMVADVTNDPADKRREFRRAALTASQTGHAPMR</sequence>
<feature type="region of interest" description="Disordered" evidence="1">
    <location>
        <begin position="554"/>
        <end position="573"/>
    </location>
</feature>
<evidence type="ECO:0000313" key="3">
    <source>
        <dbReference type="Proteomes" id="UP001153069"/>
    </source>
</evidence>
<feature type="compositionally biased region" description="Polar residues" evidence="1">
    <location>
        <begin position="635"/>
        <end position="645"/>
    </location>
</feature>
<feature type="compositionally biased region" description="Basic and acidic residues" evidence="1">
    <location>
        <begin position="622"/>
        <end position="631"/>
    </location>
</feature>
<name>A0A9N8DKJ9_9STRA</name>
<comment type="caution">
    <text evidence="2">The sequence shown here is derived from an EMBL/GenBank/DDBJ whole genome shotgun (WGS) entry which is preliminary data.</text>
</comment>
<evidence type="ECO:0000256" key="1">
    <source>
        <dbReference type="SAM" id="MobiDB-lite"/>
    </source>
</evidence>
<dbReference type="Proteomes" id="UP001153069">
    <property type="component" value="Unassembled WGS sequence"/>
</dbReference>
<accession>A0A9N8DKJ9</accession>
<feature type="compositionally biased region" description="Polar residues" evidence="1">
    <location>
        <begin position="585"/>
        <end position="595"/>
    </location>
</feature>
<proteinExistence type="predicted"/>
<dbReference type="EMBL" id="CAICTM010000135">
    <property type="protein sequence ID" value="CAB9502424.1"/>
    <property type="molecule type" value="Genomic_DNA"/>
</dbReference>
<organism evidence="2 3">
    <name type="scientific">Seminavis robusta</name>
    <dbReference type="NCBI Taxonomy" id="568900"/>
    <lineage>
        <taxon>Eukaryota</taxon>
        <taxon>Sar</taxon>
        <taxon>Stramenopiles</taxon>
        <taxon>Ochrophyta</taxon>
        <taxon>Bacillariophyta</taxon>
        <taxon>Bacillariophyceae</taxon>
        <taxon>Bacillariophycidae</taxon>
        <taxon>Naviculales</taxon>
        <taxon>Naviculaceae</taxon>
        <taxon>Seminavis</taxon>
    </lineage>
</organism>
<reference evidence="2" key="1">
    <citation type="submission" date="2020-06" db="EMBL/GenBank/DDBJ databases">
        <authorList>
            <consortium name="Plant Systems Biology data submission"/>
        </authorList>
    </citation>
    <scope>NUCLEOTIDE SEQUENCE</scope>
    <source>
        <strain evidence="2">D6</strain>
    </source>
</reference>
<feature type="region of interest" description="Disordered" evidence="1">
    <location>
        <begin position="585"/>
        <end position="645"/>
    </location>
</feature>
<feature type="compositionally biased region" description="Acidic residues" evidence="1">
    <location>
        <begin position="564"/>
        <end position="573"/>
    </location>
</feature>